<sequence>MDMYSPYRDFLPRLFPDARIIIDRFHIVQLLNRVLNSYRIRVMNRLHYTQPRDYTKLKRLWKLLLKPREALDFTHYHTHR</sequence>
<keyword evidence="3" id="KW-1185">Reference proteome</keyword>
<name>A0ABS0LHD0_9LACT</name>
<organism evidence="2 3">
    <name type="scientific">Ruoffia tabacinasalis</name>
    <dbReference type="NCBI Taxonomy" id="87458"/>
    <lineage>
        <taxon>Bacteria</taxon>
        <taxon>Bacillati</taxon>
        <taxon>Bacillota</taxon>
        <taxon>Bacilli</taxon>
        <taxon>Lactobacillales</taxon>
        <taxon>Aerococcaceae</taxon>
        <taxon>Ruoffia</taxon>
    </lineage>
</organism>
<dbReference type="InterPro" id="IPR002560">
    <property type="entry name" value="Transposase_DDE"/>
</dbReference>
<feature type="domain" description="Transposase IS204/IS1001/IS1096/IS1165 DDE" evidence="1">
    <location>
        <begin position="1"/>
        <end position="75"/>
    </location>
</feature>
<dbReference type="PANTHER" id="PTHR33498">
    <property type="entry name" value="TRANSPOSASE FOR INSERTION SEQUENCE ELEMENT IS1557"/>
    <property type="match status" value="1"/>
</dbReference>
<dbReference type="InterPro" id="IPR047951">
    <property type="entry name" value="Transpos_ISL3"/>
</dbReference>
<reference evidence="2 3" key="1">
    <citation type="submission" date="2020-07" db="EMBL/GenBank/DDBJ databases">
        <title>Facklamia lactis sp. nov., isolated from raw milk.</title>
        <authorList>
            <person name="Doll E.V."/>
            <person name="Huptas C."/>
            <person name="Staib L."/>
            <person name="Wenning M."/>
            <person name="Scherer S."/>
        </authorList>
    </citation>
    <scope>NUCLEOTIDE SEQUENCE [LARGE SCALE GENOMIC DNA]</scope>
    <source>
        <strain evidence="2 3">DSM 104272</strain>
    </source>
</reference>
<dbReference type="PANTHER" id="PTHR33498:SF1">
    <property type="entry name" value="TRANSPOSASE FOR INSERTION SEQUENCE ELEMENT IS1557"/>
    <property type="match status" value="1"/>
</dbReference>
<dbReference type="Pfam" id="PF01610">
    <property type="entry name" value="DDE_Tnp_ISL3"/>
    <property type="match status" value="1"/>
</dbReference>
<accession>A0ABS0LHD0</accession>
<evidence type="ECO:0000259" key="1">
    <source>
        <dbReference type="Pfam" id="PF01610"/>
    </source>
</evidence>
<evidence type="ECO:0000313" key="2">
    <source>
        <dbReference type="EMBL" id="MBG9977685.1"/>
    </source>
</evidence>
<protein>
    <submittedName>
        <fullName evidence="2">Transposase</fullName>
    </submittedName>
</protein>
<gene>
    <name evidence="2" type="ORF">HYQ42_02700</name>
</gene>
<comment type="caution">
    <text evidence="2">The sequence shown here is derived from an EMBL/GenBank/DDBJ whole genome shotgun (WGS) entry which is preliminary data.</text>
</comment>
<proteinExistence type="predicted"/>
<dbReference type="EMBL" id="JACCEL010000004">
    <property type="protein sequence ID" value="MBG9977685.1"/>
    <property type="molecule type" value="Genomic_DNA"/>
</dbReference>
<dbReference type="Proteomes" id="UP000823401">
    <property type="component" value="Unassembled WGS sequence"/>
</dbReference>
<evidence type="ECO:0000313" key="3">
    <source>
        <dbReference type="Proteomes" id="UP000823401"/>
    </source>
</evidence>